<reference evidence="2 3" key="1">
    <citation type="submission" date="2022-08" db="EMBL/GenBank/DDBJ databases">
        <title>Reclassification of Massilia species as members of the genera Telluria, Duganella, Pseudoduganella, Mokoshia gen. nov. and Zemynaea gen. nov. using orthogonal and non-orthogonal genome-based approaches.</title>
        <authorList>
            <person name="Bowman J.P."/>
        </authorList>
    </citation>
    <scope>NUCLEOTIDE SEQUENCE [LARGE SCALE GENOMIC DNA]</scope>
    <source>
        <strain evidence="2 3">JCM 31606</strain>
    </source>
</reference>
<dbReference type="InterPro" id="IPR051908">
    <property type="entry name" value="Ribosomal_N-acetyltransferase"/>
</dbReference>
<dbReference type="Proteomes" id="UP001204621">
    <property type="component" value="Unassembled WGS sequence"/>
</dbReference>
<accession>A0ABT2D3W1</accession>
<dbReference type="PANTHER" id="PTHR43441">
    <property type="entry name" value="RIBOSOMAL-PROTEIN-SERINE ACETYLTRANSFERASE"/>
    <property type="match status" value="1"/>
</dbReference>
<dbReference type="InterPro" id="IPR016181">
    <property type="entry name" value="Acyl_CoA_acyltransferase"/>
</dbReference>
<evidence type="ECO:0000259" key="1">
    <source>
        <dbReference type="PROSITE" id="PS51186"/>
    </source>
</evidence>
<organism evidence="2 3">
    <name type="scientific">Massilia terrae</name>
    <dbReference type="NCBI Taxonomy" id="1811224"/>
    <lineage>
        <taxon>Bacteria</taxon>
        <taxon>Pseudomonadati</taxon>
        <taxon>Pseudomonadota</taxon>
        <taxon>Betaproteobacteria</taxon>
        <taxon>Burkholderiales</taxon>
        <taxon>Oxalobacteraceae</taxon>
        <taxon>Telluria group</taxon>
        <taxon>Massilia</taxon>
    </lineage>
</organism>
<keyword evidence="3" id="KW-1185">Reference proteome</keyword>
<gene>
    <name evidence="2" type="ORF">NX778_22775</name>
</gene>
<dbReference type="PROSITE" id="PS51186">
    <property type="entry name" value="GNAT"/>
    <property type="match status" value="1"/>
</dbReference>
<dbReference type="SUPFAM" id="SSF55729">
    <property type="entry name" value="Acyl-CoA N-acyltransferases (Nat)"/>
    <property type="match status" value="1"/>
</dbReference>
<evidence type="ECO:0000313" key="2">
    <source>
        <dbReference type="EMBL" id="MCS0660901.1"/>
    </source>
</evidence>
<protein>
    <submittedName>
        <fullName evidence="2">GNAT family N-acetyltransferase</fullName>
    </submittedName>
</protein>
<dbReference type="RefSeq" id="WP_258814097.1">
    <property type="nucleotide sequence ID" value="NZ_JANUGU010000011.1"/>
</dbReference>
<evidence type="ECO:0000313" key="3">
    <source>
        <dbReference type="Proteomes" id="UP001204621"/>
    </source>
</evidence>
<dbReference type="PANTHER" id="PTHR43441:SF10">
    <property type="entry name" value="ACETYLTRANSFERASE"/>
    <property type="match status" value="1"/>
</dbReference>
<feature type="domain" description="N-acetyltransferase" evidence="1">
    <location>
        <begin position="30"/>
        <end position="186"/>
    </location>
</feature>
<dbReference type="EMBL" id="JANUGU010000011">
    <property type="protein sequence ID" value="MCS0660901.1"/>
    <property type="molecule type" value="Genomic_DNA"/>
</dbReference>
<name>A0ABT2D3W1_9BURK</name>
<dbReference type="Gene3D" id="3.40.630.30">
    <property type="match status" value="1"/>
</dbReference>
<comment type="caution">
    <text evidence="2">The sequence shown here is derived from an EMBL/GenBank/DDBJ whole genome shotgun (WGS) entry which is preliminary data.</text>
</comment>
<dbReference type="InterPro" id="IPR000182">
    <property type="entry name" value="GNAT_dom"/>
</dbReference>
<proteinExistence type="predicted"/>
<sequence length="188" mass="20348">MNPVQVETEPRAQLDAGDFLLRRFVESDAPAFAAAARESAASLVRWMPWADADFSESQALDWFAICNDGWASGTSYQFGIFLADAVSFIGGAGLNQFNQVNGFCNLGYWVRDSARRQGAASAATKALAKFAFETLQLSRVEIVIAEGNEASLGAARKAGASYECLARNRLRLHGQAVAAHMLVLLPER</sequence>
<dbReference type="Pfam" id="PF13302">
    <property type="entry name" value="Acetyltransf_3"/>
    <property type="match status" value="1"/>
</dbReference>